<feature type="compositionally biased region" description="Gly residues" evidence="1">
    <location>
        <begin position="196"/>
        <end position="206"/>
    </location>
</feature>
<sequence length="351" mass="39482">MFRNQVHRLTSVRFNSSTSAGDIDALLERVKNLTKGFAETKNSNQINRPKPNLREKYTKRSINHGEITQAMDDFSTNPSNQNKNFNNNNRRQSYQRNNFNSNNQQSNRLTPDEFRSQQRKSLTTPPRPVNIDRPTERIIRGRTERPERSERSPRVQRAPRDFNGERTDFARGAPRSGAPRGGPRGGPRNGQRNGQRGPGGSKGGARGSKNAKNFKQRRSTGNDLPAVNLNLQNVVEDYKLQVPTLQELLKTSPLLSHDEHSRILKTIRSSLNHNSASHFNANTVFKGDLQKIDLSKFESHLKNKNLKFNASIVANSLDKNNTIDYETKLKILGPLIGAASAKDLPSPSINS</sequence>
<reference evidence="2 3" key="1">
    <citation type="journal article" date="2012" name="Eukaryot. Cell">
        <title>Draft genome sequence of Wickerhamomyces ciferrii NRRL Y-1031 F-60-10.</title>
        <authorList>
            <person name="Schneider J."/>
            <person name="Andrea H."/>
            <person name="Blom J."/>
            <person name="Jaenicke S."/>
            <person name="Ruckert C."/>
            <person name="Schorsch C."/>
            <person name="Szczepanowski R."/>
            <person name="Farwick M."/>
            <person name="Goesmann A."/>
            <person name="Puhler A."/>
            <person name="Schaffer S."/>
            <person name="Tauch A."/>
            <person name="Kohler T."/>
            <person name="Brinkrolf K."/>
        </authorList>
    </citation>
    <scope>NUCLEOTIDE SEQUENCE [LARGE SCALE GENOMIC DNA]</scope>
    <source>
        <strain evidence="3">ATCC 14091 / BCRC 22168 / CBS 111 / JCM 3599 / NBRC 0793 / NRRL Y-1031 F-60-10</strain>
    </source>
</reference>
<organism evidence="2 3">
    <name type="scientific">Wickerhamomyces ciferrii (strain ATCC 14091 / BCRC 22168 / CBS 111 / JCM 3599 / NBRC 0793 / NRRL Y-1031 F-60-10)</name>
    <name type="common">Yeast</name>
    <name type="synonym">Pichia ciferrii</name>
    <dbReference type="NCBI Taxonomy" id="1206466"/>
    <lineage>
        <taxon>Eukaryota</taxon>
        <taxon>Fungi</taxon>
        <taxon>Dikarya</taxon>
        <taxon>Ascomycota</taxon>
        <taxon>Saccharomycotina</taxon>
        <taxon>Saccharomycetes</taxon>
        <taxon>Phaffomycetales</taxon>
        <taxon>Wickerhamomycetaceae</taxon>
        <taxon>Wickerhamomyces</taxon>
    </lineage>
</organism>
<dbReference type="HOGENOM" id="CLU_790382_0_0_1"/>
<dbReference type="InParanoid" id="K0KKF0"/>
<feature type="region of interest" description="Disordered" evidence="1">
    <location>
        <begin position="71"/>
        <end position="224"/>
    </location>
</feature>
<name>K0KKF0_WICCF</name>
<comment type="caution">
    <text evidence="2">The sequence shown here is derived from an EMBL/GenBank/DDBJ whole genome shotgun (WGS) entry which is preliminary data.</text>
</comment>
<gene>
    <name evidence="2" type="ORF">BN7_2984</name>
</gene>
<evidence type="ECO:0000313" key="2">
    <source>
        <dbReference type="EMBL" id="CCH43436.1"/>
    </source>
</evidence>
<dbReference type="Proteomes" id="UP000009328">
    <property type="component" value="Unassembled WGS sequence"/>
</dbReference>
<feature type="compositionally biased region" description="Basic and acidic residues" evidence="1">
    <location>
        <begin position="133"/>
        <end position="169"/>
    </location>
</feature>
<keyword evidence="3" id="KW-1185">Reference proteome</keyword>
<dbReference type="EMBL" id="CAIF01000078">
    <property type="protein sequence ID" value="CCH43436.1"/>
    <property type="molecule type" value="Genomic_DNA"/>
</dbReference>
<evidence type="ECO:0000313" key="3">
    <source>
        <dbReference type="Proteomes" id="UP000009328"/>
    </source>
</evidence>
<evidence type="ECO:0000256" key="1">
    <source>
        <dbReference type="SAM" id="MobiDB-lite"/>
    </source>
</evidence>
<dbReference type="AlphaFoldDB" id="K0KKF0"/>
<protein>
    <submittedName>
        <fullName evidence="2">Chromosomal replication initiator protein dnaA</fullName>
    </submittedName>
</protein>
<feature type="compositionally biased region" description="Gly residues" evidence="1">
    <location>
        <begin position="179"/>
        <end position="188"/>
    </location>
</feature>
<accession>K0KKF0</accession>
<proteinExistence type="predicted"/>
<feature type="compositionally biased region" description="Low complexity" evidence="1">
    <location>
        <begin position="77"/>
        <end position="108"/>
    </location>
</feature>